<dbReference type="Gene3D" id="1.10.150.130">
    <property type="match status" value="1"/>
</dbReference>
<evidence type="ECO:0000256" key="3">
    <source>
        <dbReference type="ARBA" id="ARBA00023125"/>
    </source>
</evidence>
<dbReference type="Proteomes" id="UP000546464">
    <property type="component" value="Unassembled WGS sequence"/>
</dbReference>
<dbReference type="GO" id="GO:0015074">
    <property type="term" value="P:DNA integration"/>
    <property type="evidence" value="ECO:0007669"/>
    <property type="project" value="UniProtKB-KW"/>
</dbReference>
<dbReference type="RefSeq" id="WP_185675586.1">
    <property type="nucleotide sequence ID" value="NZ_JACHVB010000025.1"/>
</dbReference>
<evidence type="ECO:0000256" key="5">
    <source>
        <dbReference type="PROSITE-ProRule" id="PRU01248"/>
    </source>
</evidence>
<organism evidence="7 8">
    <name type="scientific">Ruficoccus amylovorans</name>
    <dbReference type="NCBI Taxonomy" id="1804625"/>
    <lineage>
        <taxon>Bacteria</taxon>
        <taxon>Pseudomonadati</taxon>
        <taxon>Verrucomicrobiota</taxon>
        <taxon>Opitutia</taxon>
        <taxon>Puniceicoccales</taxon>
        <taxon>Cerasicoccaceae</taxon>
        <taxon>Ruficoccus</taxon>
    </lineage>
</organism>
<dbReference type="GO" id="GO:0003677">
    <property type="term" value="F:DNA binding"/>
    <property type="evidence" value="ECO:0007669"/>
    <property type="project" value="UniProtKB-UniRule"/>
</dbReference>
<dbReference type="InterPro" id="IPR050090">
    <property type="entry name" value="Tyrosine_recombinase_XerCD"/>
</dbReference>
<comment type="similarity">
    <text evidence="1">Belongs to the 'phage' integrase family.</text>
</comment>
<keyword evidence="8" id="KW-1185">Reference proteome</keyword>
<dbReference type="InterPro" id="IPR044068">
    <property type="entry name" value="CB"/>
</dbReference>
<evidence type="ECO:0000256" key="2">
    <source>
        <dbReference type="ARBA" id="ARBA00022908"/>
    </source>
</evidence>
<dbReference type="CDD" id="cd00397">
    <property type="entry name" value="DNA_BRE_C"/>
    <property type="match status" value="1"/>
</dbReference>
<dbReference type="GO" id="GO:0006310">
    <property type="term" value="P:DNA recombination"/>
    <property type="evidence" value="ECO:0007669"/>
    <property type="project" value="UniProtKB-KW"/>
</dbReference>
<keyword evidence="2" id="KW-0229">DNA integration</keyword>
<reference evidence="7 8" key="1">
    <citation type="submission" date="2020-07" db="EMBL/GenBank/DDBJ databases">
        <authorList>
            <person name="Feng X."/>
        </authorList>
    </citation>
    <scope>NUCLEOTIDE SEQUENCE [LARGE SCALE GENOMIC DNA]</scope>
    <source>
        <strain evidence="7 8">JCM31066</strain>
    </source>
</reference>
<evidence type="ECO:0000256" key="1">
    <source>
        <dbReference type="ARBA" id="ARBA00008857"/>
    </source>
</evidence>
<dbReference type="InterPro" id="IPR013762">
    <property type="entry name" value="Integrase-like_cat_sf"/>
</dbReference>
<dbReference type="PANTHER" id="PTHR30349">
    <property type="entry name" value="PHAGE INTEGRASE-RELATED"/>
    <property type="match status" value="1"/>
</dbReference>
<dbReference type="SUPFAM" id="SSF56349">
    <property type="entry name" value="DNA breaking-rejoining enzymes"/>
    <property type="match status" value="1"/>
</dbReference>
<keyword evidence="4" id="KW-0233">DNA recombination</keyword>
<dbReference type="InterPro" id="IPR011010">
    <property type="entry name" value="DNA_brk_join_enz"/>
</dbReference>
<evidence type="ECO:0000259" key="6">
    <source>
        <dbReference type="PROSITE" id="PS51900"/>
    </source>
</evidence>
<dbReference type="AlphaFoldDB" id="A0A842HG48"/>
<evidence type="ECO:0000313" key="8">
    <source>
        <dbReference type="Proteomes" id="UP000546464"/>
    </source>
</evidence>
<proteinExistence type="inferred from homology"/>
<dbReference type="PANTHER" id="PTHR30349:SF41">
    <property type="entry name" value="INTEGRASE_RECOMBINASE PROTEIN MJ0367-RELATED"/>
    <property type="match status" value="1"/>
</dbReference>
<dbReference type="InterPro" id="IPR010998">
    <property type="entry name" value="Integrase_recombinase_N"/>
</dbReference>
<dbReference type="Gene3D" id="1.10.443.10">
    <property type="entry name" value="Intergrase catalytic core"/>
    <property type="match status" value="1"/>
</dbReference>
<dbReference type="PROSITE" id="PS51900">
    <property type="entry name" value="CB"/>
    <property type="match status" value="1"/>
</dbReference>
<dbReference type="EMBL" id="JACHVB010000025">
    <property type="protein sequence ID" value="MBC2594606.1"/>
    <property type="molecule type" value="Genomic_DNA"/>
</dbReference>
<gene>
    <name evidence="7" type="ORF">H5P28_10080</name>
</gene>
<sequence length="433" mass="49348">MAITQKKSGKWLCRLQIPTSENDSAGNRKYRGLQKAFETKGAAEAWEKQQRNQYLSTGRDSTLTLIQIAEYREAKELAGAHDLRSIVKYWLEHNPVSGRVPVSQAIEAYKASKQWNVFAASTQATKSHQLGKFTGRFGSRQLTEITIAEVETYLDGYAEPVTRNNHLRTLKAFFKWCTLRGIRYLNANPIEPIETLPESFDVPEFMPLEDVRKIMDQATQHDTTFIPFLSLGFFAGLRTSEILRLEKRDFLFQDRRINLRGEVAKRKRAGKPLARLIEGLPATLWEWLEAIGFDGKIDATNYGPRRKSIYRNAGVKWFNSAARHTFATYAYAVYDAGQVRKWTGHRNSDSLLLTHYAGLEERARGELYFQIKPPYPQLPIHKPGNKYASLPQWPAPDELRARVAATSKSEVARQLGVSETAVRKHLQLLSSSD</sequence>
<accession>A0A842HG48</accession>
<name>A0A842HG48_9BACT</name>
<feature type="domain" description="Core-binding (CB)" evidence="6">
    <location>
        <begin position="100"/>
        <end position="178"/>
    </location>
</feature>
<evidence type="ECO:0000256" key="4">
    <source>
        <dbReference type="ARBA" id="ARBA00023172"/>
    </source>
</evidence>
<protein>
    <recommendedName>
        <fullName evidence="6">Core-binding (CB) domain-containing protein</fullName>
    </recommendedName>
</protein>
<keyword evidence="3 5" id="KW-0238">DNA-binding</keyword>
<comment type="caution">
    <text evidence="7">The sequence shown here is derived from an EMBL/GenBank/DDBJ whole genome shotgun (WGS) entry which is preliminary data.</text>
</comment>
<evidence type="ECO:0000313" key="7">
    <source>
        <dbReference type="EMBL" id="MBC2594606.1"/>
    </source>
</evidence>